<keyword evidence="1" id="KW-0378">Hydrolase</keyword>
<sequence length="406" mass="46069">MKFIHAADMHLGNTINGIDRKITIPLPIRKEISFATFSAFKNVIDLAIDQHVDFVLFPGDLFDSSQQSAYLYNFLNQQFESLKQAGIAAFVSFGNHDFQSDADHDFLWPDNVHVFPRGRAKTFYHDSWDGKRIAISGTSFAVRNPQESLVSLYPARDQSVAYEIGMYHGSLGDNAANQYAPFTVDQLQALNYDYWALGHIHVRQVLSKSPAIVYSGDPQGLDLTETGEKGVYLVSDEDEQQQHLSAKFLPTSKFIFQPISLSIQDSSLLPKLNDMIINAMQAKNTNKLVLNILTLNLSFNLSDKIREQLTDSSFLDLINTRSLPFKQCIIRININESGQTQPFSHLDSRFWQQAKENVFDAELFNRDVAKTFSRKEQFIIDHFTDPAVQTQLMSTAQRLISQRADI</sequence>
<comment type="caution">
    <text evidence="3">The sequence shown here is derived from an EMBL/GenBank/DDBJ whole genome shotgun (WGS) entry which is preliminary data.</text>
</comment>
<reference evidence="3 4" key="1">
    <citation type="journal article" date="2012" name="PLoS ONE">
        <title>Functional divergence in the genus oenococcus as predicted by genome sequencing of the newly-described species, Oenococcus kitaharae.</title>
        <authorList>
            <person name="Borneman A.R."/>
            <person name="McCarthy J.M."/>
            <person name="Chambers P.J."/>
            <person name="Bartowsky E.J."/>
        </authorList>
    </citation>
    <scope>NUCLEOTIDE SEQUENCE [LARGE SCALE GENOMIC DNA]</scope>
    <source>
        <strain evidence="4">DSM17330</strain>
    </source>
</reference>
<protein>
    <submittedName>
        <fullName evidence="3">DNA repair exonuclease family protein</fullName>
    </submittedName>
</protein>
<keyword evidence="4" id="KW-1185">Reference proteome</keyword>
<dbReference type="AlphaFoldDB" id="G9WG48"/>
<dbReference type="HOGENOM" id="CLU_026621_4_1_9"/>
<dbReference type="RefSeq" id="WP_007746639.1">
    <property type="nucleotide sequence ID" value="NZ_CM001398.1"/>
</dbReference>
<dbReference type="InterPro" id="IPR004843">
    <property type="entry name" value="Calcineurin-like_PHP"/>
</dbReference>
<dbReference type="OrthoDB" id="9773856at2"/>
<evidence type="ECO:0000313" key="3">
    <source>
        <dbReference type="EMBL" id="EHN59626.1"/>
    </source>
</evidence>
<evidence type="ECO:0000259" key="2">
    <source>
        <dbReference type="Pfam" id="PF00149"/>
    </source>
</evidence>
<dbReference type="SUPFAM" id="SSF56300">
    <property type="entry name" value="Metallo-dependent phosphatases"/>
    <property type="match status" value="1"/>
</dbReference>
<dbReference type="PANTHER" id="PTHR30337:SF7">
    <property type="entry name" value="PHOSPHOESTERASE"/>
    <property type="match status" value="1"/>
</dbReference>
<dbReference type="PIRSF" id="PIRSF033091">
    <property type="entry name" value="Pesterase_YhaO"/>
    <property type="match status" value="1"/>
</dbReference>
<dbReference type="PANTHER" id="PTHR30337">
    <property type="entry name" value="COMPONENT OF ATP-DEPENDENT DSDNA EXONUCLEASE"/>
    <property type="match status" value="1"/>
</dbReference>
<dbReference type="GO" id="GO:0004527">
    <property type="term" value="F:exonuclease activity"/>
    <property type="evidence" value="ECO:0007669"/>
    <property type="project" value="UniProtKB-KW"/>
</dbReference>
<dbReference type="InterPro" id="IPR041796">
    <property type="entry name" value="Mre11_N"/>
</dbReference>
<dbReference type="Proteomes" id="UP000004959">
    <property type="component" value="Chromosome"/>
</dbReference>
<proteinExistence type="predicted"/>
<organism evidence="3 4">
    <name type="scientific">Oenococcus kitaharae DSM 17330</name>
    <dbReference type="NCBI Taxonomy" id="1045004"/>
    <lineage>
        <taxon>Bacteria</taxon>
        <taxon>Bacillati</taxon>
        <taxon>Bacillota</taxon>
        <taxon>Bacilli</taxon>
        <taxon>Lactobacillales</taxon>
        <taxon>Lactobacillaceae</taxon>
        <taxon>Oenococcus</taxon>
    </lineage>
</organism>
<dbReference type="EMBL" id="AFVZ01000001">
    <property type="protein sequence ID" value="EHN59626.1"/>
    <property type="molecule type" value="Genomic_DNA"/>
</dbReference>
<feature type="domain" description="Calcineurin-like phosphoesterase" evidence="2">
    <location>
        <begin position="1"/>
        <end position="202"/>
    </location>
</feature>
<keyword evidence="3" id="KW-0540">Nuclease</keyword>
<dbReference type="InterPro" id="IPR014576">
    <property type="entry name" value="Pesterase_YhaO"/>
</dbReference>
<dbReference type="STRING" id="336988.NT96_01390"/>
<keyword evidence="3" id="KW-0269">Exonuclease</keyword>
<evidence type="ECO:0000313" key="4">
    <source>
        <dbReference type="Proteomes" id="UP000004959"/>
    </source>
</evidence>
<evidence type="ECO:0000256" key="1">
    <source>
        <dbReference type="ARBA" id="ARBA00022801"/>
    </source>
</evidence>
<dbReference type="InterPro" id="IPR050535">
    <property type="entry name" value="DNA_Repair-Maintenance_Comp"/>
</dbReference>
<name>G9WG48_9LACO</name>
<dbReference type="PATRIC" id="fig|1045004.4.peg.1519"/>
<dbReference type="CDD" id="cd00840">
    <property type="entry name" value="MPP_Mre11_N"/>
    <property type="match status" value="1"/>
</dbReference>
<accession>G9WG48</accession>
<dbReference type="eggNOG" id="COG0420">
    <property type="taxonomic scope" value="Bacteria"/>
</dbReference>
<dbReference type="Pfam" id="PF00149">
    <property type="entry name" value="Metallophos"/>
    <property type="match status" value="1"/>
</dbReference>
<gene>
    <name evidence="3" type="ORF">OKIT_1548</name>
</gene>
<dbReference type="InterPro" id="IPR029052">
    <property type="entry name" value="Metallo-depent_PP-like"/>
</dbReference>
<dbReference type="Gene3D" id="3.60.21.10">
    <property type="match status" value="1"/>
</dbReference>